<proteinExistence type="predicted"/>
<comment type="caution">
    <text evidence="1">The sequence shown here is derived from an EMBL/GenBank/DDBJ whole genome shotgun (WGS) entry which is preliminary data.</text>
</comment>
<dbReference type="Proteomes" id="UP001335648">
    <property type="component" value="Unassembled WGS sequence"/>
</dbReference>
<reference evidence="1 2" key="1">
    <citation type="journal article" date="2023" name="Mol. Biol. Evol.">
        <title>Genomics of Secondarily Temperate Adaptation in the Only Non-Antarctic Icefish.</title>
        <authorList>
            <person name="Rivera-Colon A.G."/>
            <person name="Rayamajhi N."/>
            <person name="Minhas B.F."/>
            <person name="Madrigal G."/>
            <person name="Bilyk K.T."/>
            <person name="Yoon V."/>
            <person name="Hune M."/>
            <person name="Gregory S."/>
            <person name="Cheng C.H.C."/>
            <person name="Catchen J.M."/>
        </authorList>
    </citation>
    <scope>NUCLEOTIDE SEQUENCE [LARGE SCALE GENOMIC DNA]</scope>
    <source>
        <strain evidence="1">JC2023a</strain>
    </source>
</reference>
<sequence length="76" mass="8554">MHSKEIDIFLGKIITAQAHKDTNPSEDVPTGIISFLKESRWQPQAPKYQNPQQLGIRRPTSLSIIPDTCSLTHTQV</sequence>
<name>A0AAN8CXX3_9TELE</name>
<evidence type="ECO:0000313" key="2">
    <source>
        <dbReference type="Proteomes" id="UP001335648"/>
    </source>
</evidence>
<gene>
    <name evidence="1" type="ORF">CesoFtcFv8_003228</name>
</gene>
<dbReference type="EMBL" id="JAULUE010002048">
    <property type="protein sequence ID" value="KAK5909283.1"/>
    <property type="molecule type" value="Genomic_DNA"/>
</dbReference>
<dbReference type="AlphaFoldDB" id="A0AAN8CXX3"/>
<keyword evidence="2" id="KW-1185">Reference proteome</keyword>
<evidence type="ECO:0000313" key="1">
    <source>
        <dbReference type="EMBL" id="KAK5909283.1"/>
    </source>
</evidence>
<organism evidence="1 2">
    <name type="scientific">Champsocephalus esox</name>
    <name type="common">pike icefish</name>
    <dbReference type="NCBI Taxonomy" id="159716"/>
    <lineage>
        <taxon>Eukaryota</taxon>
        <taxon>Metazoa</taxon>
        <taxon>Chordata</taxon>
        <taxon>Craniata</taxon>
        <taxon>Vertebrata</taxon>
        <taxon>Euteleostomi</taxon>
        <taxon>Actinopterygii</taxon>
        <taxon>Neopterygii</taxon>
        <taxon>Teleostei</taxon>
        <taxon>Neoteleostei</taxon>
        <taxon>Acanthomorphata</taxon>
        <taxon>Eupercaria</taxon>
        <taxon>Perciformes</taxon>
        <taxon>Notothenioidei</taxon>
        <taxon>Channichthyidae</taxon>
        <taxon>Champsocephalus</taxon>
    </lineage>
</organism>
<accession>A0AAN8CXX3</accession>
<protein>
    <submittedName>
        <fullName evidence="1">Uncharacterized protein</fullName>
    </submittedName>
</protein>